<evidence type="ECO:0000313" key="3">
    <source>
        <dbReference type="Proteomes" id="UP000005237"/>
    </source>
</evidence>
<reference evidence="2" key="2">
    <citation type="submission" date="2022-06" db="UniProtKB">
        <authorList>
            <consortium name="EnsemblMetazoa"/>
        </authorList>
    </citation>
    <scope>IDENTIFICATION</scope>
    <source>
        <strain evidence="2">DF5081</strain>
    </source>
</reference>
<evidence type="ECO:0000256" key="1">
    <source>
        <dbReference type="SAM" id="MobiDB-lite"/>
    </source>
</evidence>
<organism evidence="2 3">
    <name type="scientific">Caenorhabditis japonica</name>
    <dbReference type="NCBI Taxonomy" id="281687"/>
    <lineage>
        <taxon>Eukaryota</taxon>
        <taxon>Metazoa</taxon>
        <taxon>Ecdysozoa</taxon>
        <taxon>Nematoda</taxon>
        <taxon>Chromadorea</taxon>
        <taxon>Rhabditida</taxon>
        <taxon>Rhabditina</taxon>
        <taxon>Rhabditomorpha</taxon>
        <taxon>Rhabditoidea</taxon>
        <taxon>Rhabditidae</taxon>
        <taxon>Peloderinae</taxon>
        <taxon>Caenorhabditis</taxon>
    </lineage>
</organism>
<dbReference type="AlphaFoldDB" id="A0A8R1HQX5"/>
<dbReference type="OMA" id="HRTRNHE"/>
<feature type="compositionally biased region" description="Basic and acidic residues" evidence="1">
    <location>
        <begin position="71"/>
        <end position="80"/>
    </location>
</feature>
<dbReference type="Proteomes" id="UP000005237">
    <property type="component" value="Unassembled WGS sequence"/>
</dbReference>
<proteinExistence type="predicted"/>
<evidence type="ECO:0000313" key="2">
    <source>
        <dbReference type="EnsemblMetazoa" id="CJA06099b.1"/>
    </source>
</evidence>
<feature type="region of interest" description="Disordered" evidence="1">
    <location>
        <begin position="60"/>
        <end position="80"/>
    </location>
</feature>
<reference evidence="3" key="1">
    <citation type="submission" date="2010-08" db="EMBL/GenBank/DDBJ databases">
        <authorList>
            <consortium name="Caenorhabditis japonica Sequencing Consortium"/>
            <person name="Wilson R.K."/>
        </authorList>
    </citation>
    <scope>NUCLEOTIDE SEQUENCE [LARGE SCALE GENOMIC DNA]</scope>
    <source>
        <strain evidence="3">DF5081</strain>
    </source>
</reference>
<accession>A0A8R1HQX5</accession>
<name>A0A8R1HQX5_CAEJA</name>
<sequence length="80" mass="8500">MGVCSSCLRLLLDAESDVKIHVIEPTSINGGEGPSTNTVIREPGVVQGTSLPLTTLSASTLQVPGHHRTRNHEPTDQDDI</sequence>
<keyword evidence="3" id="KW-1185">Reference proteome</keyword>
<protein>
    <submittedName>
        <fullName evidence="2">Uncharacterized protein</fullName>
    </submittedName>
</protein>
<dbReference type="EnsemblMetazoa" id="CJA06099b.1">
    <property type="protein sequence ID" value="CJA06099b.1"/>
    <property type="gene ID" value="WBGene00125303"/>
</dbReference>